<keyword evidence="3" id="KW-1185">Reference proteome</keyword>
<feature type="non-terminal residue" evidence="2">
    <location>
        <position position="76"/>
    </location>
</feature>
<reference evidence="2 3" key="1">
    <citation type="submission" date="2021-06" db="EMBL/GenBank/DDBJ databases">
        <authorList>
            <person name="Palmer J.M."/>
        </authorList>
    </citation>
    <scope>NUCLEOTIDE SEQUENCE [LARGE SCALE GENOMIC DNA]</scope>
    <source>
        <strain evidence="2 3">MEX-2019</strain>
        <tissue evidence="2">Muscle</tissue>
    </source>
</reference>
<protein>
    <submittedName>
        <fullName evidence="2">Uncharacterized protein</fullName>
    </submittedName>
</protein>
<accession>A0AAV9RFY3</accession>
<dbReference type="AlphaFoldDB" id="A0AAV9RFY3"/>
<feature type="region of interest" description="Disordered" evidence="1">
    <location>
        <begin position="45"/>
        <end position="76"/>
    </location>
</feature>
<evidence type="ECO:0000313" key="2">
    <source>
        <dbReference type="EMBL" id="KAK5607873.1"/>
    </source>
</evidence>
<name>A0AAV9RFY3_9TELE</name>
<proteinExistence type="predicted"/>
<evidence type="ECO:0000256" key="1">
    <source>
        <dbReference type="SAM" id="MobiDB-lite"/>
    </source>
</evidence>
<organism evidence="2 3">
    <name type="scientific">Crenichthys baileyi</name>
    <name type="common">White River springfish</name>
    <dbReference type="NCBI Taxonomy" id="28760"/>
    <lineage>
        <taxon>Eukaryota</taxon>
        <taxon>Metazoa</taxon>
        <taxon>Chordata</taxon>
        <taxon>Craniata</taxon>
        <taxon>Vertebrata</taxon>
        <taxon>Euteleostomi</taxon>
        <taxon>Actinopterygii</taxon>
        <taxon>Neopterygii</taxon>
        <taxon>Teleostei</taxon>
        <taxon>Neoteleostei</taxon>
        <taxon>Acanthomorphata</taxon>
        <taxon>Ovalentaria</taxon>
        <taxon>Atherinomorphae</taxon>
        <taxon>Cyprinodontiformes</taxon>
        <taxon>Goodeidae</taxon>
        <taxon>Crenichthys</taxon>
    </lineage>
</organism>
<comment type="caution">
    <text evidence="2">The sequence shown here is derived from an EMBL/GenBank/DDBJ whole genome shotgun (WGS) entry which is preliminary data.</text>
</comment>
<evidence type="ECO:0000313" key="3">
    <source>
        <dbReference type="Proteomes" id="UP001311232"/>
    </source>
</evidence>
<sequence>MNGVSKVQAWLDFFSEDNRSKLCSREFPAETLSLQRRVEQFFRSEGRTTGPHHRGYSSNMQFSRPGRTSRFTPQLW</sequence>
<dbReference type="Proteomes" id="UP001311232">
    <property type="component" value="Unassembled WGS sequence"/>
</dbReference>
<gene>
    <name evidence="2" type="ORF">CRENBAI_009656</name>
</gene>
<dbReference type="EMBL" id="JAHHUM010001917">
    <property type="protein sequence ID" value="KAK5607873.1"/>
    <property type="molecule type" value="Genomic_DNA"/>
</dbReference>